<dbReference type="HOGENOM" id="CLU_2897616_0_0_11"/>
<dbReference type="KEGG" id="fal:FRAAL6228"/>
<dbReference type="AlphaFoldDB" id="Q0RCH3"/>
<evidence type="ECO:0000313" key="2">
    <source>
        <dbReference type="EMBL" id="CAJ64851.1"/>
    </source>
</evidence>
<accession>Q0RCH3</accession>
<sequence>MPAHSPCKNGTRGGRLTPGKEPADPAYSVTQDTNTDDPSAQLVTEGGVPWLTCCVRDHKAWP</sequence>
<evidence type="ECO:0000256" key="1">
    <source>
        <dbReference type="SAM" id="MobiDB-lite"/>
    </source>
</evidence>
<keyword evidence="3" id="KW-1185">Reference proteome</keyword>
<proteinExistence type="predicted"/>
<feature type="region of interest" description="Disordered" evidence="1">
    <location>
        <begin position="1"/>
        <end position="43"/>
    </location>
</feature>
<reference evidence="2 3" key="1">
    <citation type="journal article" date="2007" name="Genome Res.">
        <title>Genome characteristics of facultatively symbiotic Frankia sp. strains reflect host range and host plant biogeography.</title>
        <authorList>
            <person name="Normand P."/>
            <person name="Lapierre P."/>
            <person name="Tisa L.S."/>
            <person name="Gogarten J.P."/>
            <person name="Alloisio N."/>
            <person name="Bagnarol E."/>
            <person name="Bassi C.A."/>
            <person name="Berry A.M."/>
            <person name="Bickhart D.M."/>
            <person name="Choisne N."/>
            <person name="Couloux A."/>
            <person name="Cournoyer B."/>
            <person name="Cruveiller S."/>
            <person name="Daubin V."/>
            <person name="Demange N."/>
            <person name="Francino M.P."/>
            <person name="Goltsman E."/>
            <person name="Huang Y."/>
            <person name="Kopp O.R."/>
            <person name="Labarre L."/>
            <person name="Lapidus A."/>
            <person name="Lavire C."/>
            <person name="Marechal J."/>
            <person name="Martinez M."/>
            <person name="Mastronunzio J.E."/>
            <person name="Mullin B.C."/>
            <person name="Niemann J."/>
            <person name="Pujic P."/>
            <person name="Rawnsley T."/>
            <person name="Rouy Z."/>
            <person name="Schenowitz C."/>
            <person name="Sellstedt A."/>
            <person name="Tavares F."/>
            <person name="Tomkins J.P."/>
            <person name="Vallenet D."/>
            <person name="Valverde C."/>
            <person name="Wall L.G."/>
            <person name="Wang Y."/>
            <person name="Medigue C."/>
            <person name="Benson D.R."/>
        </authorList>
    </citation>
    <scope>NUCLEOTIDE SEQUENCE [LARGE SCALE GENOMIC DNA]</scope>
    <source>
        <strain evidence="3">DSM 45986 / CECT 9034 / ACN14a</strain>
    </source>
</reference>
<organism evidence="2 3">
    <name type="scientific">Frankia alni (strain DSM 45986 / CECT 9034 / ACN14a)</name>
    <dbReference type="NCBI Taxonomy" id="326424"/>
    <lineage>
        <taxon>Bacteria</taxon>
        <taxon>Bacillati</taxon>
        <taxon>Actinomycetota</taxon>
        <taxon>Actinomycetes</taxon>
        <taxon>Frankiales</taxon>
        <taxon>Frankiaceae</taxon>
        <taxon>Frankia</taxon>
    </lineage>
</organism>
<dbReference type="EMBL" id="CT573213">
    <property type="protein sequence ID" value="CAJ64851.1"/>
    <property type="molecule type" value="Genomic_DNA"/>
</dbReference>
<evidence type="ECO:0000313" key="3">
    <source>
        <dbReference type="Proteomes" id="UP000000657"/>
    </source>
</evidence>
<protein>
    <submittedName>
        <fullName evidence="2">Uncharacterized protein</fullName>
    </submittedName>
</protein>
<name>Q0RCH3_FRAAA</name>
<dbReference type="Proteomes" id="UP000000657">
    <property type="component" value="Chromosome"/>
</dbReference>
<feature type="compositionally biased region" description="Polar residues" evidence="1">
    <location>
        <begin position="28"/>
        <end position="42"/>
    </location>
</feature>
<gene>
    <name evidence="2" type="ordered locus">FRAAL6228</name>
</gene>